<accession>A0A2H9T2J9</accession>
<reference evidence="1" key="1">
    <citation type="journal article" date="2017" name="Appl. Environ. Microbiol.">
        <title>Molecular characterization of an Endozoicomonas-like organism causing infection in king scallop Pecten maximus L.</title>
        <authorList>
            <person name="Cano I."/>
            <person name="van Aerle R."/>
            <person name="Ross S."/>
            <person name="Verner-Jeffreys D.W."/>
            <person name="Paley R.K."/>
            <person name="Rimmer G."/>
            <person name="Ryder D."/>
            <person name="Hooper P."/>
            <person name="Stone D."/>
            <person name="Feist S.W."/>
        </authorList>
    </citation>
    <scope>NUCLEOTIDE SEQUENCE</scope>
</reference>
<dbReference type="EMBL" id="NSIT01000594">
    <property type="protein sequence ID" value="PJE77451.1"/>
    <property type="molecule type" value="Genomic_DNA"/>
</dbReference>
<gene>
    <name evidence="1" type="ORF">CI610_03628</name>
</gene>
<comment type="caution">
    <text evidence="1">The sequence shown here is derived from an EMBL/GenBank/DDBJ whole genome shotgun (WGS) entry which is preliminary data.</text>
</comment>
<dbReference type="AlphaFoldDB" id="A0A2H9T2J9"/>
<evidence type="ECO:0000313" key="1">
    <source>
        <dbReference type="EMBL" id="PJE77451.1"/>
    </source>
</evidence>
<name>A0A2H9T2J9_9ZZZZ</name>
<protein>
    <submittedName>
        <fullName evidence="1">Uncharacterized protein</fullName>
    </submittedName>
</protein>
<organism evidence="1">
    <name type="scientific">invertebrate metagenome</name>
    <dbReference type="NCBI Taxonomy" id="1711999"/>
    <lineage>
        <taxon>unclassified sequences</taxon>
        <taxon>metagenomes</taxon>
        <taxon>organismal metagenomes</taxon>
    </lineage>
</organism>
<sequence length="131" mass="14888">MLKQLGEQTGIHFITPKKAYAVDRVPFFHHLGGGYMALDACGPVFNIPDFIWQQMGDGSVYVGSWQDSRWATRGIEIPNKWLTEQGQANQATIPLMPPLRPGVLFNQQFRVESLRLSKERMEITWSKHSSA</sequence>
<proteinExistence type="predicted"/>